<dbReference type="Proteomes" id="UP000198949">
    <property type="component" value="Unassembled WGS sequence"/>
</dbReference>
<dbReference type="STRING" id="58114.SAMN05216270_10378"/>
<evidence type="ECO:0000313" key="1">
    <source>
        <dbReference type="EMBL" id="SDD30882.1"/>
    </source>
</evidence>
<sequence>MRREASARQEAGDPLYRGRFSDGQRHFTVRASSTEVPDSFQVYAGGDHADIVVIVSGLATWNLRATWGDGWRSAGEEWKGWLKDQAFMVFYNGRPPEAGKVRVCNG</sequence>
<dbReference type="EMBL" id="FNAD01000003">
    <property type="protein sequence ID" value="SDD30882.1"/>
    <property type="molecule type" value="Genomic_DNA"/>
</dbReference>
<dbReference type="AlphaFoldDB" id="A0A1G6TNY7"/>
<organism evidence="1 2">
    <name type="scientific">Glycomyces harbinensis</name>
    <dbReference type="NCBI Taxonomy" id="58114"/>
    <lineage>
        <taxon>Bacteria</taxon>
        <taxon>Bacillati</taxon>
        <taxon>Actinomycetota</taxon>
        <taxon>Actinomycetes</taxon>
        <taxon>Glycomycetales</taxon>
        <taxon>Glycomycetaceae</taxon>
        <taxon>Glycomyces</taxon>
    </lineage>
</organism>
<reference evidence="2" key="1">
    <citation type="submission" date="2016-10" db="EMBL/GenBank/DDBJ databases">
        <authorList>
            <person name="Varghese N."/>
            <person name="Submissions S."/>
        </authorList>
    </citation>
    <scope>NUCLEOTIDE SEQUENCE [LARGE SCALE GENOMIC DNA]</scope>
    <source>
        <strain evidence="2">CGMCC 4.3516</strain>
    </source>
</reference>
<protein>
    <submittedName>
        <fullName evidence="1">Uncharacterized protein</fullName>
    </submittedName>
</protein>
<dbReference type="RefSeq" id="WP_143014789.1">
    <property type="nucleotide sequence ID" value="NZ_FNAD01000003.1"/>
</dbReference>
<name>A0A1G6TNY7_9ACTN</name>
<proteinExistence type="predicted"/>
<gene>
    <name evidence="1" type="ORF">SAMN05216270_10378</name>
</gene>
<accession>A0A1G6TNY7</accession>
<evidence type="ECO:0000313" key="2">
    <source>
        <dbReference type="Proteomes" id="UP000198949"/>
    </source>
</evidence>
<keyword evidence="2" id="KW-1185">Reference proteome</keyword>
<dbReference type="OrthoDB" id="5189922at2"/>